<comment type="caution">
    <text evidence="12">The sequence shown here is derived from an EMBL/GenBank/DDBJ whole genome shotgun (WGS) entry which is preliminary data.</text>
</comment>
<comment type="subcellular location">
    <subcellularLocation>
        <location evidence="10">Endoplasmic reticulum membrane</location>
        <topology evidence="10">Multi-pass membrane protein</topology>
    </subcellularLocation>
    <subcellularLocation>
        <location evidence="2">Microsome membrane</location>
        <topology evidence="2">Multi-pass membrane protein</topology>
    </subcellularLocation>
</comment>
<dbReference type="GeneID" id="6017545"/>
<dbReference type="Proteomes" id="UP000001861">
    <property type="component" value="Unassembled WGS sequence"/>
</dbReference>
<evidence type="ECO:0000313" key="13">
    <source>
        <dbReference type="Proteomes" id="UP000001861"/>
    </source>
</evidence>
<gene>
    <name evidence="12" type="ORF">CC1G_03119</name>
</gene>
<sequence length="485" mass="53933">MSSSEHFFDIVVVGAGVAGSAIAHALAQAKTSRTIALVERSFEEPERIVGELLQPGGVKALQRLGLSESLLGIDSVDVEGYLLIDGQESVRIPYPKGQYGRSFHHGRFIMALRRIALKNSNVTPFEATVSDLVECPTTSRITAVKACTKTSNGSKTTITISGRLIMVADGCFSNFRNVIMGVNACKPVTKSYFAGTILKNASLPCPKHGTVILPRGSGPVLLYQISQTDTRILIDIQYPLPVDLKNYILEDIIPQLPHDLQGPAREALSQNRIRRMPNSFLPPIQQGRSHSKPGVILLGDAWNMRHPLTGGGMTVALNDVVWLRDALGSLESLDDWEEIQVVLRRWHWKRKPYSSTINVIAGTLYGIFRKDDPIFLALREGCFQYLQRGEEYISAPIGVLSGLNPAPLLLMQLFLQVTGFSMRVLFTRHPRASPSDKTQTHVITRLPAFFEYPQLLLKACLMFWEAFAILIPVVWSELRWWAPYS</sequence>
<dbReference type="Gene3D" id="3.50.50.60">
    <property type="entry name" value="FAD/NAD(P)-binding domain"/>
    <property type="match status" value="1"/>
</dbReference>
<organism evidence="12 13">
    <name type="scientific">Coprinopsis cinerea (strain Okayama-7 / 130 / ATCC MYA-4618 / FGSC 9003)</name>
    <name type="common">Inky cap fungus</name>
    <name type="synonym">Hormographiella aspergillata</name>
    <dbReference type="NCBI Taxonomy" id="240176"/>
    <lineage>
        <taxon>Eukaryota</taxon>
        <taxon>Fungi</taxon>
        <taxon>Dikarya</taxon>
        <taxon>Basidiomycota</taxon>
        <taxon>Agaricomycotina</taxon>
        <taxon>Agaricomycetes</taxon>
        <taxon>Agaricomycetidae</taxon>
        <taxon>Agaricales</taxon>
        <taxon>Agaricineae</taxon>
        <taxon>Psathyrellaceae</taxon>
        <taxon>Coprinopsis</taxon>
    </lineage>
</organism>
<dbReference type="GO" id="GO:0004506">
    <property type="term" value="F:squalene monooxygenase activity"/>
    <property type="evidence" value="ECO:0007669"/>
    <property type="project" value="UniProtKB-UniRule"/>
</dbReference>
<dbReference type="STRING" id="240176.A8PF05"/>
<evidence type="ECO:0000256" key="5">
    <source>
        <dbReference type="ARBA" id="ARBA00022630"/>
    </source>
</evidence>
<dbReference type="PANTHER" id="PTHR10835:SF0">
    <property type="entry name" value="SQUALENE MONOOXYGENASE"/>
    <property type="match status" value="1"/>
</dbReference>
<evidence type="ECO:0000259" key="11">
    <source>
        <dbReference type="Pfam" id="PF08491"/>
    </source>
</evidence>
<dbReference type="InterPro" id="IPR040125">
    <property type="entry name" value="Squalene_monox"/>
</dbReference>
<name>A8PF05_COPC7</name>
<evidence type="ECO:0000256" key="9">
    <source>
        <dbReference type="ARBA" id="ARBA00023136"/>
    </source>
</evidence>
<dbReference type="AlphaFoldDB" id="A8PF05"/>
<protein>
    <recommendedName>
        <fullName evidence="4 10">Squalene monooxygenase</fullName>
        <ecNumber evidence="4 10">1.14.14.17</ecNumber>
    </recommendedName>
</protein>
<keyword evidence="10" id="KW-0256">Endoplasmic reticulum</keyword>
<keyword evidence="7" id="KW-0492">Microsome</keyword>
<dbReference type="GO" id="GO:0050660">
    <property type="term" value="F:flavin adenine dinucleotide binding"/>
    <property type="evidence" value="ECO:0007669"/>
    <property type="project" value="UniProtKB-UniRule"/>
</dbReference>
<feature type="domain" description="Squalene epoxidase" evidence="11">
    <location>
        <begin position="163"/>
        <end position="430"/>
    </location>
</feature>
<dbReference type="KEGG" id="cci:CC1G_03119"/>
<keyword evidence="12" id="KW-0503">Monooxygenase</keyword>
<dbReference type="InParanoid" id="A8PF05"/>
<dbReference type="UniPathway" id="UPA00767">
    <property type="reaction ID" value="UER00752"/>
</dbReference>
<evidence type="ECO:0000256" key="3">
    <source>
        <dbReference type="ARBA" id="ARBA00008802"/>
    </source>
</evidence>
<evidence type="ECO:0000313" key="12">
    <source>
        <dbReference type="EMBL" id="EAU80943.1"/>
    </source>
</evidence>
<accession>A8PF05</accession>
<dbReference type="EMBL" id="AACS02000008">
    <property type="protein sequence ID" value="EAU80943.1"/>
    <property type="molecule type" value="Genomic_DNA"/>
</dbReference>
<keyword evidence="8 10" id="KW-0560">Oxidoreductase</keyword>
<keyword evidence="9" id="KW-0472">Membrane</keyword>
<dbReference type="InterPro" id="IPR013698">
    <property type="entry name" value="Squalene_epoxidase"/>
</dbReference>
<dbReference type="eggNOG" id="KOG1298">
    <property type="taxonomic scope" value="Eukaryota"/>
</dbReference>
<evidence type="ECO:0000256" key="2">
    <source>
        <dbReference type="ARBA" id="ARBA00004154"/>
    </source>
</evidence>
<comment type="cofactor">
    <cofactor evidence="1 10">
        <name>FAD</name>
        <dbReference type="ChEBI" id="CHEBI:57692"/>
    </cofactor>
</comment>
<dbReference type="SUPFAM" id="SSF51905">
    <property type="entry name" value="FAD/NAD(P)-binding domain"/>
    <property type="match status" value="1"/>
</dbReference>
<dbReference type="EC" id="1.14.14.17" evidence="4 10"/>
<dbReference type="VEuPathDB" id="FungiDB:CC1G_03119"/>
<comment type="function">
    <text evidence="10">Catalyzes the stereospecific oxidation of squalene to (S)-2,3-epoxysqualene, and is considered to be a rate-limiting enzyme in steroid biosynthesis.</text>
</comment>
<evidence type="ECO:0000256" key="1">
    <source>
        <dbReference type="ARBA" id="ARBA00001974"/>
    </source>
</evidence>
<evidence type="ECO:0000256" key="7">
    <source>
        <dbReference type="ARBA" id="ARBA00022848"/>
    </source>
</evidence>
<dbReference type="GO" id="GO:0005789">
    <property type="term" value="C:endoplasmic reticulum membrane"/>
    <property type="evidence" value="ECO:0007669"/>
    <property type="project" value="UniProtKB-SubCell"/>
</dbReference>
<reference evidence="12 13" key="1">
    <citation type="journal article" date="2010" name="Proc. Natl. Acad. Sci. U.S.A.">
        <title>Insights into evolution of multicellular fungi from the assembled chromosomes of the mushroom Coprinopsis cinerea (Coprinus cinereus).</title>
        <authorList>
            <person name="Stajich J.E."/>
            <person name="Wilke S.K."/>
            <person name="Ahren D."/>
            <person name="Au C.H."/>
            <person name="Birren B.W."/>
            <person name="Borodovsky M."/>
            <person name="Burns C."/>
            <person name="Canback B."/>
            <person name="Casselton L.A."/>
            <person name="Cheng C.K."/>
            <person name="Deng J."/>
            <person name="Dietrich F.S."/>
            <person name="Fargo D.C."/>
            <person name="Farman M.L."/>
            <person name="Gathman A.C."/>
            <person name="Goldberg J."/>
            <person name="Guigo R."/>
            <person name="Hoegger P.J."/>
            <person name="Hooker J.B."/>
            <person name="Huggins A."/>
            <person name="James T.Y."/>
            <person name="Kamada T."/>
            <person name="Kilaru S."/>
            <person name="Kodira C."/>
            <person name="Kues U."/>
            <person name="Kupfer D."/>
            <person name="Kwan H.S."/>
            <person name="Lomsadze A."/>
            <person name="Li W."/>
            <person name="Lilly W.W."/>
            <person name="Ma L.J."/>
            <person name="Mackey A.J."/>
            <person name="Manning G."/>
            <person name="Martin F."/>
            <person name="Muraguchi H."/>
            <person name="Natvig D.O."/>
            <person name="Palmerini H."/>
            <person name="Ramesh M.A."/>
            <person name="Rehmeyer C.J."/>
            <person name="Roe B.A."/>
            <person name="Shenoy N."/>
            <person name="Stanke M."/>
            <person name="Ter-Hovhannisyan V."/>
            <person name="Tunlid A."/>
            <person name="Velagapudi R."/>
            <person name="Vision T.J."/>
            <person name="Zeng Q."/>
            <person name="Zolan M.E."/>
            <person name="Pukkila P.J."/>
        </authorList>
    </citation>
    <scope>NUCLEOTIDE SEQUENCE [LARGE SCALE GENOMIC DNA]</scope>
    <source>
        <strain evidence="13">Okayama-7 / 130 / ATCC MYA-4618 / FGSC 9003</strain>
    </source>
</reference>
<proteinExistence type="inferred from homology"/>
<dbReference type="GO" id="GO:0006696">
    <property type="term" value="P:ergosterol biosynthetic process"/>
    <property type="evidence" value="ECO:0007669"/>
    <property type="project" value="TreeGrafter"/>
</dbReference>
<dbReference type="PRINTS" id="PR00420">
    <property type="entry name" value="RNGMNOXGNASE"/>
</dbReference>
<evidence type="ECO:0000256" key="10">
    <source>
        <dbReference type="RuleBase" id="RU367121"/>
    </source>
</evidence>
<dbReference type="OMA" id="EWIAPWG"/>
<dbReference type="PANTHER" id="PTHR10835">
    <property type="entry name" value="SQUALENE MONOOXYGENASE"/>
    <property type="match status" value="1"/>
</dbReference>
<keyword evidence="13" id="KW-1185">Reference proteome</keyword>
<dbReference type="InterPro" id="IPR036188">
    <property type="entry name" value="FAD/NAD-bd_sf"/>
</dbReference>
<evidence type="ECO:0000256" key="4">
    <source>
        <dbReference type="ARBA" id="ARBA00012312"/>
    </source>
</evidence>
<comment type="similarity">
    <text evidence="3 10">Belongs to the squalene monooxygenase family.</text>
</comment>
<dbReference type="FunCoup" id="A8PF05">
    <property type="interactions" value="150"/>
</dbReference>
<evidence type="ECO:0000256" key="8">
    <source>
        <dbReference type="ARBA" id="ARBA00023002"/>
    </source>
</evidence>
<dbReference type="Pfam" id="PF08491">
    <property type="entry name" value="SE"/>
    <property type="match status" value="1"/>
</dbReference>
<keyword evidence="5 10" id="KW-0285">Flavoprotein</keyword>
<dbReference type="OrthoDB" id="1678617at2759"/>
<comment type="catalytic activity">
    <reaction evidence="10">
        <text>squalene + reduced [NADPH--hemoprotein reductase] + O2 = (S)-2,3-epoxysqualene + oxidized [NADPH--hemoprotein reductase] + H2O + H(+)</text>
        <dbReference type="Rhea" id="RHEA:25282"/>
        <dbReference type="Rhea" id="RHEA-COMP:11964"/>
        <dbReference type="Rhea" id="RHEA-COMP:11965"/>
        <dbReference type="ChEBI" id="CHEBI:15377"/>
        <dbReference type="ChEBI" id="CHEBI:15378"/>
        <dbReference type="ChEBI" id="CHEBI:15379"/>
        <dbReference type="ChEBI" id="CHEBI:15440"/>
        <dbReference type="ChEBI" id="CHEBI:15441"/>
        <dbReference type="ChEBI" id="CHEBI:57618"/>
        <dbReference type="ChEBI" id="CHEBI:58210"/>
        <dbReference type="EC" id="1.14.14.17"/>
    </reaction>
</comment>
<keyword evidence="6 10" id="KW-0274">FAD</keyword>
<dbReference type="RefSeq" id="XP_001840890.1">
    <property type="nucleotide sequence ID" value="XM_001840838.1"/>
</dbReference>
<evidence type="ECO:0000256" key="6">
    <source>
        <dbReference type="ARBA" id="ARBA00022827"/>
    </source>
</evidence>